<evidence type="ECO:0000259" key="1">
    <source>
        <dbReference type="PROSITE" id="PS50250"/>
    </source>
</evidence>
<dbReference type="STRING" id="3075.A0A087SHD6"/>
<dbReference type="Gene3D" id="1.10.10.10">
    <property type="entry name" value="Winged helix-like DNA-binding domain superfamily/Winged helix DNA-binding domain"/>
    <property type="match status" value="1"/>
</dbReference>
<dbReference type="RefSeq" id="XP_011398031.1">
    <property type="nucleotide sequence ID" value="XM_011399729.1"/>
</dbReference>
<dbReference type="GO" id="GO:0006368">
    <property type="term" value="P:transcription elongation by RNA polymerase II"/>
    <property type="evidence" value="ECO:0007669"/>
    <property type="project" value="TreeGrafter"/>
</dbReference>
<dbReference type="InterPro" id="IPR045114">
    <property type="entry name" value="Csn12-like"/>
</dbReference>
<dbReference type="EMBL" id="KL662112">
    <property type="protein sequence ID" value="KFM25140.1"/>
    <property type="molecule type" value="Genomic_DNA"/>
</dbReference>
<dbReference type="GO" id="GO:0070390">
    <property type="term" value="C:transcription export complex 2"/>
    <property type="evidence" value="ECO:0007669"/>
    <property type="project" value="TreeGrafter"/>
</dbReference>
<dbReference type="GeneID" id="23617487"/>
<dbReference type="GO" id="GO:0016973">
    <property type="term" value="P:poly(A)+ mRNA export from nucleus"/>
    <property type="evidence" value="ECO:0007669"/>
    <property type="project" value="TreeGrafter"/>
</dbReference>
<gene>
    <name evidence="2" type="ORF">F751_6096</name>
</gene>
<dbReference type="Pfam" id="PF01399">
    <property type="entry name" value="PCI"/>
    <property type="match status" value="1"/>
</dbReference>
<dbReference type="AlphaFoldDB" id="A0A087SHD6"/>
<evidence type="ECO:0000313" key="3">
    <source>
        <dbReference type="Proteomes" id="UP000028924"/>
    </source>
</evidence>
<dbReference type="Proteomes" id="UP000028924">
    <property type="component" value="Unassembled WGS sequence"/>
</dbReference>
<dbReference type="PANTHER" id="PTHR12732:SF0">
    <property type="entry name" value="PCI DOMAIN-CONTAINING PROTEIN 2"/>
    <property type="match status" value="1"/>
</dbReference>
<reference evidence="2 3" key="1">
    <citation type="journal article" date="2014" name="BMC Genomics">
        <title>Oil accumulation mechanisms of the oleaginous microalga Chlorella protothecoides revealed through its genome, transcriptomes, and proteomes.</title>
        <authorList>
            <person name="Gao C."/>
            <person name="Wang Y."/>
            <person name="Shen Y."/>
            <person name="Yan D."/>
            <person name="He X."/>
            <person name="Dai J."/>
            <person name="Wu Q."/>
        </authorList>
    </citation>
    <scope>NUCLEOTIDE SEQUENCE [LARGE SCALE GENOMIC DNA]</scope>
    <source>
        <strain evidence="2 3">0710</strain>
    </source>
</reference>
<evidence type="ECO:0000313" key="2">
    <source>
        <dbReference type="EMBL" id="KFM25140.1"/>
    </source>
</evidence>
<dbReference type="OrthoDB" id="10252687at2759"/>
<dbReference type="PANTHER" id="PTHR12732">
    <property type="entry name" value="UNCHARACTERIZED PROTEASOME COMPONENT REGION PCI-CONTAINING"/>
    <property type="match status" value="1"/>
</dbReference>
<dbReference type="GO" id="GO:0003690">
    <property type="term" value="F:double-stranded DNA binding"/>
    <property type="evidence" value="ECO:0007669"/>
    <property type="project" value="InterPro"/>
</dbReference>
<proteinExistence type="predicted"/>
<dbReference type="GO" id="GO:0003723">
    <property type="term" value="F:RNA binding"/>
    <property type="evidence" value="ECO:0007669"/>
    <property type="project" value="InterPro"/>
</dbReference>
<dbReference type="InterPro" id="IPR036388">
    <property type="entry name" value="WH-like_DNA-bd_sf"/>
</dbReference>
<accession>A0A087SHD6</accession>
<dbReference type="eggNOG" id="KOG2688">
    <property type="taxonomic scope" value="Eukaryota"/>
</dbReference>
<dbReference type="InterPro" id="IPR000717">
    <property type="entry name" value="PCI_dom"/>
</dbReference>
<dbReference type="PROSITE" id="PS50250">
    <property type="entry name" value="PCI"/>
    <property type="match status" value="1"/>
</dbReference>
<organism evidence="2 3">
    <name type="scientific">Auxenochlorella protothecoides</name>
    <name type="common">Green microalga</name>
    <name type="synonym">Chlorella protothecoides</name>
    <dbReference type="NCBI Taxonomy" id="3075"/>
    <lineage>
        <taxon>Eukaryota</taxon>
        <taxon>Viridiplantae</taxon>
        <taxon>Chlorophyta</taxon>
        <taxon>core chlorophytes</taxon>
        <taxon>Trebouxiophyceae</taxon>
        <taxon>Chlorellales</taxon>
        <taxon>Chlorellaceae</taxon>
        <taxon>Auxenochlorella</taxon>
    </lineage>
</organism>
<name>A0A087SHD6_AUXPR</name>
<feature type="domain" description="PCI" evidence="1">
    <location>
        <begin position="219"/>
        <end position="412"/>
    </location>
</feature>
<dbReference type="KEGG" id="apro:F751_6096"/>
<protein>
    <submittedName>
        <fullName evidence="2">PCI domain-containing protein 2</fullName>
    </submittedName>
</protein>
<keyword evidence="3" id="KW-1185">Reference proteome</keyword>
<sequence length="424" mass="47800">MSSIGGLVHSINDCINRRNSARLRLLLQVNNSTTQEAVFAARNANPRWDPVAAANRLPEGWAEFLALFWACIVALQEGKRGEAYDKLVAALQPFIKARSVEGRDVFVFREDSEDWVVPLMHSMVHNLRSVAQAADQELEAAGKPATRLGDCGDQLRKCFAVALQAPGNQGKRLAALDVVNVSIKTYFKLNTLRLCKNLTRTVVSRQFAPFELFPVSQRVTYKFYVGRLAVFDENFQEARESLEYALQHCHRGAVRNKAKILKYLVPVQLLLGRFPSAALVQQYQLQQYQPLMQAMRTGDMRLFDTTMDVQQFTFIQEGTYLLLEKLRLAVLRRLLKQVHAVHAVAEPGKATQIPLDWVLAALRCQTAAAPQQEEEMTMDEVECVCANLIYRKYVRGYISHKNKVMVVAKSEPFPPLASISFADG</sequence>
<dbReference type="GO" id="GO:0000973">
    <property type="term" value="P:post-transcriptional tethering of RNA polymerase II gene DNA at nuclear periphery"/>
    <property type="evidence" value="ECO:0007669"/>
    <property type="project" value="TreeGrafter"/>
</dbReference>
<dbReference type="SMART" id="SM00753">
    <property type="entry name" value="PAM"/>
    <property type="match status" value="1"/>
</dbReference>